<evidence type="ECO:0000313" key="1">
    <source>
        <dbReference type="EMBL" id="PON36329.1"/>
    </source>
</evidence>
<comment type="caution">
    <text evidence="1">The sequence shown here is derived from an EMBL/GenBank/DDBJ whole genome shotgun (WGS) entry which is preliminary data.</text>
</comment>
<keyword evidence="2" id="KW-1185">Reference proteome</keyword>
<gene>
    <name evidence="1" type="ORF">PanWU01x14_329270</name>
</gene>
<evidence type="ECO:0000313" key="2">
    <source>
        <dbReference type="Proteomes" id="UP000237105"/>
    </source>
</evidence>
<organism evidence="1 2">
    <name type="scientific">Parasponia andersonii</name>
    <name type="common">Sponia andersonii</name>
    <dbReference type="NCBI Taxonomy" id="3476"/>
    <lineage>
        <taxon>Eukaryota</taxon>
        <taxon>Viridiplantae</taxon>
        <taxon>Streptophyta</taxon>
        <taxon>Embryophyta</taxon>
        <taxon>Tracheophyta</taxon>
        <taxon>Spermatophyta</taxon>
        <taxon>Magnoliopsida</taxon>
        <taxon>eudicotyledons</taxon>
        <taxon>Gunneridae</taxon>
        <taxon>Pentapetalae</taxon>
        <taxon>rosids</taxon>
        <taxon>fabids</taxon>
        <taxon>Rosales</taxon>
        <taxon>Cannabaceae</taxon>
        <taxon>Parasponia</taxon>
    </lineage>
</organism>
<name>A0A2P5AIG4_PARAD</name>
<dbReference type="Proteomes" id="UP000237105">
    <property type="component" value="Unassembled WGS sequence"/>
</dbReference>
<dbReference type="AlphaFoldDB" id="A0A2P5AIG4"/>
<proteinExistence type="predicted"/>
<accession>A0A2P5AIG4</accession>
<dbReference type="EMBL" id="JXTB01000574">
    <property type="protein sequence ID" value="PON36329.1"/>
    <property type="molecule type" value="Genomic_DNA"/>
</dbReference>
<reference evidence="2" key="1">
    <citation type="submission" date="2016-06" db="EMBL/GenBank/DDBJ databases">
        <title>Parallel loss of symbiosis genes in relatives of nitrogen-fixing non-legume Parasponia.</title>
        <authorList>
            <person name="Van Velzen R."/>
            <person name="Holmer R."/>
            <person name="Bu F."/>
            <person name="Rutten L."/>
            <person name="Van Zeijl A."/>
            <person name="Liu W."/>
            <person name="Santuari L."/>
            <person name="Cao Q."/>
            <person name="Sharma T."/>
            <person name="Shen D."/>
            <person name="Roswanjaya Y."/>
            <person name="Wardhani T."/>
            <person name="Kalhor M.S."/>
            <person name="Jansen J."/>
            <person name="Van den Hoogen J."/>
            <person name="Gungor B."/>
            <person name="Hartog M."/>
            <person name="Hontelez J."/>
            <person name="Verver J."/>
            <person name="Yang W.-C."/>
            <person name="Schijlen E."/>
            <person name="Repin R."/>
            <person name="Schilthuizen M."/>
            <person name="Schranz E."/>
            <person name="Heidstra R."/>
            <person name="Miyata K."/>
            <person name="Fedorova E."/>
            <person name="Kohlen W."/>
            <person name="Bisseling T."/>
            <person name="Smit S."/>
            <person name="Geurts R."/>
        </authorList>
    </citation>
    <scope>NUCLEOTIDE SEQUENCE [LARGE SCALE GENOMIC DNA]</scope>
    <source>
        <strain evidence="2">cv. WU1-14</strain>
    </source>
</reference>
<protein>
    <submittedName>
        <fullName evidence="1">Uncharacterized protein</fullName>
    </submittedName>
</protein>
<sequence length="153" mass="17689">MRGAKNEQQANFPVQFLRSENNTKQALIHHPICINLMQLRRSKRNRNSSFFLGSFYNTPLLFGGFHTLQFLCFDWLLLKMGPTIERIHCRQTNGPLFIELKEGFKFFIYYFSNEQRKKVCIFGFNLGSSCSSSIAPFQSLVCSSGGRNLENCK</sequence>